<name>A0A8J3KDU5_9ACTN</name>
<feature type="chain" id="PRO_5035291463" evidence="1">
    <location>
        <begin position="26"/>
        <end position="83"/>
    </location>
</feature>
<dbReference type="EMBL" id="BONH01000038">
    <property type="protein sequence ID" value="GIG01377.1"/>
    <property type="molecule type" value="Genomic_DNA"/>
</dbReference>
<sequence>MSRSAIIAALGVAVLGAGSPASAHAETVDWTRVGDESTTQTVDWTVIPAFGADGTAEDPSTVKGGLDARRPWTGFEELTVDWT</sequence>
<accession>A0A8J3KDU5</accession>
<reference evidence="2 3" key="1">
    <citation type="submission" date="2021-01" db="EMBL/GenBank/DDBJ databases">
        <title>Whole genome shotgun sequence of Catellatospora citrea NBRC 14495.</title>
        <authorList>
            <person name="Komaki H."/>
            <person name="Tamura T."/>
        </authorList>
    </citation>
    <scope>NUCLEOTIDE SEQUENCE [LARGE SCALE GENOMIC DNA]</scope>
    <source>
        <strain evidence="2 3">NBRC 14495</strain>
    </source>
</reference>
<dbReference type="Proteomes" id="UP000659904">
    <property type="component" value="Unassembled WGS sequence"/>
</dbReference>
<organism evidence="2 3">
    <name type="scientific">Catellatospora citrea</name>
    <dbReference type="NCBI Taxonomy" id="53366"/>
    <lineage>
        <taxon>Bacteria</taxon>
        <taxon>Bacillati</taxon>
        <taxon>Actinomycetota</taxon>
        <taxon>Actinomycetes</taxon>
        <taxon>Micromonosporales</taxon>
        <taxon>Micromonosporaceae</taxon>
        <taxon>Catellatospora</taxon>
    </lineage>
</organism>
<gene>
    <name evidence="2" type="ORF">Cci01nite_64700</name>
</gene>
<dbReference type="AlphaFoldDB" id="A0A8J3KDU5"/>
<feature type="signal peptide" evidence="1">
    <location>
        <begin position="1"/>
        <end position="25"/>
    </location>
</feature>
<keyword evidence="3" id="KW-1185">Reference proteome</keyword>
<proteinExistence type="predicted"/>
<comment type="caution">
    <text evidence="2">The sequence shown here is derived from an EMBL/GenBank/DDBJ whole genome shotgun (WGS) entry which is preliminary data.</text>
</comment>
<evidence type="ECO:0000313" key="3">
    <source>
        <dbReference type="Proteomes" id="UP000659904"/>
    </source>
</evidence>
<protein>
    <submittedName>
        <fullName evidence="2">Uncharacterized protein</fullName>
    </submittedName>
</protein>
<evidence type="ECO:0000256" key="1">
    <source>
        <dbReference type="SAM" id="SignalP"/>
    </source>
</evidence>
<evidence type="ECO:0000313" key="2">
    <source>
        <dbReference type="EMBL" id="GIG01377.1"/>
    </source>
</evidence>
<keyword evidence="1" id="KW-0732">Signal</keyword>